<evidence type="ECO:0000256" key="1">
    <source>
        <dbReference type="ARBA" id="ARBA00004651"/>
    </source>
</evidence>
<keyword evidence="4 8" id="KW-1133">Transmembrane helix</keyword>
<sequence>MTSPALLLILGAAGVPLLRGGRLRQALILSLPVAGLVMLWLLPEGTSASFALFGLELTPVRVDALSRLFATGFLVAALLTSVYALHLRDSLQQAVILAYAGTAVGGALAGDLLTLFVFWELAGLSSAFLIWAGRTERSYRAGMRYLVAQLISGLLLLAGTALRVQEGHGLEFSYLGLNGPGDALILAGVGLKCAFPLLHAWLTDTYPEATVVGTVALSPFTTKLAVYVLARGFPGTEMLIWVGVVMTVFPIFYAVIENDLRRVLAYSMINQLGFMVAGVGIGGALGVNGASAHAVADMVFKSLLFMAMGAVLLRTGTVKGSELGGLYKSMPQTTVLCMIGAASISAFPLFSGFATKSLIMEAVGQEHRTVVWLLLLFASAGVFHHAGIKIPYFAFFAHDRGFRVPEAPLNMRVAMTMAAVLCVGIGVAPNLFYELLPHTMDYAPYTAPHVINQLQLLLLASMAFTLLVRTGLYPPELRSVNLDADAVYRRALPAGWNALTRTVPRLRRTVGTPLGHCATALWDTTVRSSVNGRVIAPWSTHSMVWWAVLLLGGVLLLALL</sequence>
<feature type="transmembrane region" description="Helical" evidence="8">
    <location>
        <begin position="263"/>
        <end position="285"/>
    </location>
</feature>
<keyword evidence="5" id="KW-0560">Oxidoreductase</keyword>
<gene>
    <name evidence="10" type="ORF">AN215_24805</name>
</gene>
<feature type="transmembrane region" description="Helical" evidence="8">
    <location>
        <begin position="184"/>
        <end position="202"/>
    </location>
</feature>
<feature type="domain" description="NADH:quinone oxidoreductase/Mrp antiporter transmembrane" evidence="9">
    <location>
        <begin position="109"/>
        <end position="379"/>
    </location>
</feature>
<evidence type="ECO:0000256" key="8">
    <source>
        <dbReference type="SAM" id="Phobius"/>
    </source>
</evidence>
<evidence type="ECO:0000256" key="7">
    <source>
        <dbReference type="RuleBase" id="RU000320"/>
    </source>
</evidence>
<dbReference type="RefSeq" id="WP_216093829.1">
    <property type="nucleotide sequence ID" value="NZ_LJGS01000039.1"/>
</dbReference>
<feature type="transmembrane region" description="Helical" evidence="8">
    <location>
        <begin position="453"/>
        <end position="472"/>
    </location>
</feature>
<dbReference type="Pfam" id="PF00361">
    <property type="entry name" value="Proton_antipo_M"/>
    <property type="match status" value="1"/>
</dbReference>
<feature type="transmembrane region" description="Helical" evidence="8">
    <location>
        <begin position="145"/>
        <end position="164"/>
    </location>
</feature>
<feature type="transmembrane region" description="Helical" evidence="8">
    <location>
        <begin position="112"/>
        <end position="133"/>
    </location>
</feature>
<dbReference type="PANTHER" id="PTHR42682">
    <property type="entry name" value="HYDROGENASE-4 COMPONENT F"/>
    <property type="match status" value="1"/>
</dbReference>
<keyword evidence="11" id="KW-1185">Reference proteome</keyword>
<keyword evidence="3 7" id="KW-0812">Transmembrane</keyword>
<feature type="transmembrane region" description="Helical" evidence="8">
    <location>
        <begin position="209"/>
        <end position="232"/>
    </location>
</feature>
<dbReference type="PANTHER" id="PTHR42682:SF4">
    <property type="entry name" value="NADH-UBIQUINONE_PLASTOQUINONE"/>
    <property type="match status" value="1"/>
</dbReference>
<dbReference type="EMBL" id="LJGT01000041">
    <property type="protein sequence ID" value="OEU85674.1"/>
    <property type="molecule type" value="Genomic_DNA"/>
</dbReference>
<dbReference type="Proteomes" id="UP000176087">
    <property type="component" value="Unassembled WGS sequence"/>
</dbReference>
<accession>A0A1E7JGR4</accession>
<dbReference type="AlphaFoldDB" id="A0A1E7JGR4"/>
<protein>
    <submittedName>
        <fullName evidence="10">Cation:proton antiporter</fullName>
    </submittedName>
</protein>
<reference evidence="10 11" key="1">
    <citation type="journal article" date="2016" name="Front. Microbiol.">
        <title>Comparative Genomics Analysis of Streptomyces Species Reveals Their Adaptation to the Marine Environment and Their Diversity at the Genomic Level.</title>
        <authorList>
            <person name="Tian X."/>
            <person name="Zhang Z."/>
            <person name="Yang T."/>
            <person name="Chen M."/>
            <person name="Li J."/>
            <person name="Chen F."/>
            <person name="Yang J."/>
            <person name="Li W."/>
            <person name="Zhang B."/>
            <person name="Zhang Z."/>
            <person name="Wu J."/>
            <person name="Zhang C."/>
            <person name="Long L."/>
            <person name="Xiao J."/>
        </authorList>
    </citation>
    <scope>NUCLEOTIDE SEQUENCE [LARGE SCALE GENOMIC DNA]</scope>
    <source>
        <strain evidence="10 11">SCSIO 10390</strain>
    </source>
</reference>
<evidence type="ECO:0000256" key="2">
    <source>
        <dbReference type="ARBA" id="ARBA00022475"/>
    </source>
</evidence>
<evidence type="ECO:0000256" key="3">
    <source>
        <dbReference type="ARBA" id="ARBA00022692"/>
    </source>
</evidence>
<dbReference type="PATRIC" id="fig|933944.5.peg.4383"/>
<evidence type="ECO:0000256" key="4">
    <source>
        <dbReference type="ARBA" id="ARBA00022989"/>
    </source>
</evidence>
<proteinExistence type="predicted"/>
<dbReference type="InterPro" id="IPR052175">
    <property type="entry name" value="ComplexI-like_HydComp"/>
</dbReference>
<evidence type="ECO:0000313" key="11">
    <source>
        <dbReference type="Proteomes" id="UP000176087"/>
    </source>
</evidence>
<organism evidence="10 11">
    <name type="scientific">Streptomyces abyssalis</name>
    <dbReference type="NCBI Taxonomy" id="933944"/>
    <lineage>
        <taxon>Bacteria</taxon>
        <taxon>Bacillati</taxon>
        <taxon>Actinomycetota</taxon>
        <taxon>Actinomycetes</taxon>
        <taxon>Kitasatosporales</taxon>
        <taxon>Streptomycetaceae</taxon>
        <taxon>Streptomyces</taxon>
    </lineage>
</organism>
<evidence type="ECO:0000313" key="10">
    <source>
        <dbReference type="EMBL" id="OEU85674.1"/>
    </source>
</evidence>
<dbReference type="NCBIfam" id="NF009310">
    <property type="entry name" value="PRK12668.1"/>
    <property type="match status" value="1"/>
</dbReference>
<name>A0A1E7JGR4_9ACTN</name>
<evidence type="ECO:0000256" key="5">
    <source>
        <dbReference type="ARBA" id="ARBA00023002"/>
    </source>
</evidence>
<comment type="caution">
    <text evidence="10">The sequence shown here is derived from an EMBL/GenBank/DDBJ whole genome shotgun (WGS) entry which is preliminary data.</text>
</comment>
<feature type="transmembrane region" description="Helical" evidence="8">
    <location>
        <begin position="238"/>
        <end position="256"/>
    </location>
</feature>
<feature type="transmembrane region" description="Helical" evidence="8">
    <location>
        <begin position="333"/>
        <end position="350"/>
    </location>
</feature>
<dbReference type="STRING" id="933944.AN215_24805"/>
<comment type="subcellular location">
    <subcellularLocation>
        <location evidence="1">Cell membrane</location>
        <topology evidence="1">Multi-pass membrane protein</topology>
    </subcellularLocation>
    <subcellularLocation>
        <location evidence="7">Membrane</location>
        <topology evidence="7">Multi-pass membrane protein</topology>
    </subcellularLocation>
</comment>
<feature type="transmembrane region" description="Helical" evidence="8">
    <location>
        <begin position="65"/>
        <end position="85"/>
    </location>
</feature>
<dbReference type="InterPro" id="IPR001750">
    <property type="entry name" value="ND/Mrp_TM"/>
</dbReference>
<feature type="transmembrane region" description="Helical" evidence="8">
    <location>
        <begin position="370"/>
        <end position="392"/>
    </location>
</feature>
<dbReference type="GO" id="GO:0005886">
    <property type="term" value="C:plasma membrane"/>
    <property type="evidence" value="ECO:0007669"/>
    <property type="project" value="UniProtKB-SubCell"/>
</dbReference>
<evidence type="ECO:0000256" key="6">
    <source>
        <dbReference type="ARBA" id="ARBA00023136"/>
    </source>
</evidence>
<feature type="transmembrane region" description="Helical" evidence="8">
    <location>
        <begin position="30"/>
        <end position="53"/>
    </location>
</feature>
<keyword evidence="2" id="KW-1003">Cell membrane</keyword>
<feature type="transmembrane region" description="Helical" evidence="8">
    <location>
        <begin position="413"/>
        <end position="433"/>
    </location>
</feature>
<feature type="transmembrane region" description="Helical" evidence="8">
    <location>
        <begin position="543"/>
        <end position="559"/>
    </location>
</feature>
<evidence type="ECO:0000259" key="9">
    <source>
        <dbReference type="Pfam" id="PF00361"/>
    </source>
</evidence>
<keyword evidence="6 8" id="KW-0472">Membrane</keyword>
<dbReference type="GO" id="GO:0016491">
    <property type="term" value="F:oxidoreductase activity"/>
    <property type="evidence" value="ECO:0007669"/>
    <property type="project" value="UniProtKB-KW"/>
</dbReference>